<dbReference type="OrthoDB" id="3748689at2"/>
<proteinExistence type="predicted"/>
<feature type="coiled-coil region" evidence="1">
    <location>
        <begin position="20"/>
        <end position="47"/>
    </location>
</feature>
<evidence type="ECO:0000256" key="1">
    <source>
        <dbReference type="SAM" id="Coils"/>
    </source>
</evidence>
<protein>
    <submittedName>
        <fullName evidence="2">Uncharacterized protein</fullName>
    </submittedName>
</protein>
<keyword evidence="1" id="KW-0175">Coiled coil</keyword>
<dbReference type="RefSeq" id="WP_149689468.1">
    <property type="nucleotide sequence ID" value="NZ_SDPQ02000002.1"/>
</dbReference>
<accession>A0A5M4FGX3</accession>
<dbReference type="Proteomes" id="UP000380867">
    <property type="component" value="Unassembled WGS sequence"/>
</dbReference>
<keyword evidence="3" id="KW-1185">Reference proteome</keyword>
<evidence type="ECO:0000313" key="2">
    <source>
        <dbReference type="EMBL" id="KAA1398033.1"/>
    </source>
</evidence>
<organism evidence="2 3">
    <name type="scientific">Aeromicrobium ginsengisoli</name>
    <dbReference type="NCBI Taxonomy" id="363867"/>
    <lineage>
        <taxon>Bacteria</taxon>
        <taxon>Bacillati</taxon>
        <taxon>Actinomycetota</taxon>
        <taxon>Actinomycetes</taxon>
        <taxon>Propionibacteriales</taxon>
        <taxon>Nocardioidaceae</taxon>
        <taxon>Aeromicrobium</taxon>
    </lineage>
</organism>
<name>A0A5M4FGX3_9ACTN</name>
<dbReference type="EMBL" id="SDPQ02000002">
    <property type="protein sequence ID" value="KAA1398033.1"/>
    <property type="molecule type" value="Genomic_DNA"/>
</dbReference>
<comment type="caution">
    <text evidence="2">The sequence shown here is derived from an EMBL/GenBank/DDBJ whole genome shotgun (WGS) entry which is preliminary data.</text>
</comment>
<reference evidence="2" key="1">
    <citation type="submission" date="2019-09" db="EMBL/GenBank/DDBJ databases">
        <authorList>
            <person name="Li J."/>
        </authorList>
    </citation>
    <scope>NUCLEOTIDE SEQUENCE [LARGE SCALE GENOMIC DNA]</scope>
    <source>
        <strain evidence="2">JCM 14732</strain>
    </source>
</reference>
<dbReference type="AlphaFoldDB" id="A0A5M4FGX3"/>
<evidence type="ECO:0000313" key="3">
    <source>
        <dbReference type="Proteomes" id="UP000380867"/>
    </source>
</evidence>
<gene>
    <name evidence="2" type="ORF">ESP70_011930</name>
</gene>
<sequence length="66" mass="7284">MAKALIGYLGGPTSDQLRETAALHRRIADLEAEIMRLKVENDGLLRTIRERVDNVTAGDLMEPAAH</sequence>